<dbReference type="AlphaFoldDB" id="A0AA88HT71"/>
<comment type="caution">
    <text evidence="1">The sequence shown here is derived from an EMBL/GenBank/DDBJ whole genome shotgun (WGS) entry which is preliminary data.</text>
</comment>
<protein>
    <submittedName>
        <fullName evidence="1">Uncharacterized protein</fullName>
    </submittedName>
</protein>
<evidence type="ECO:0000313" key="1">
    <source>
        <dbReference type="EMBL" id="KAK2717520.1"/>
    </source>
</evidence>
<name>A0AA88HT71_ARTSF</name>
<organism evidence="1 2">
    <name type="scientific">Artemia franciscana</name>
    <name type="common">Brine shrimp</name>
    <name type="synonym">Artemia sanfranciscana</name>
    <dbReference type="NCBI Taxonomy" id="6661"/>
    <lineage>
        <taxon>Eukaryota</taxon>
        <taxon>Metazoa</taxon>
        <taxon>Ecdysozoa</taxon>
        <taxon>Arthropoda</taxon>
        <taxon>Crustacea</taxon>
        <taxon>Branchiopoda</taxon>
        <taxon>Anostraca</taxon>
        <taxon>Artemiidae</taxon>
        <taxon>Artemia</taxon>
    </lineage>
</organism>
<accession>A0AA88HT71</accession>
<keyword evidence="2" id="KW-1185">Reference proteome</keyword>
<reference evidence="1" key="1">
    <citation type="submission" date="2023-07" db="EMBL/GenBank/DDBJ databases">
        <title>Chromosome-level genome assembly of Artemia franciscana.</title>
        <authorList>
            <person name="Jo E."/>
        </authorList>
    </citation>
    <scope>NUCLEOTIDE SEQUENCE</scope>
    <source>
        <tissue evidence="1">Whole body</tissue>
    </source>
</reference>
<evidence type="ECO:0000313" key="2">
    <source>
        <dbReference type="Proteomes" id="UP001187531"/>
    </source>
</evidence>
<gene>
    <name evidence="1" type="ORF">QYM36_006339</name>
</gene>
<proteinExistence type="predicted"/>
<dbReference type="EMBL" id="JAVRJZ010000010">
    <property type="protein sequence ID" value="KAK2717520.1"/>
    <property type="molecule type" value="Genomic_DNA"/>
</dbReference>
<sequence>MLTQSSTKAKIAEVIFEIWKDQGESTPFPLVLAGGFSDRREVHVKGLPFNVCSELTESLASTHEEADTRLVLHVVHCFRRGYQQEIVKANDTDILAMLIHHFKIMTSKCTASNPELYLKFRDKTFPIHQVVKKIPVAVTNTITFLHCFTGCDTVSFFKRQKDFLYCGSKAGVLDELEKLTAKVISAP</sequence>
<dbReference type="Proteomes" id="UP001187531">
    <property type="component" value="Unassembled WGS sequence"/>
</dbReference>